<keyword evidence="13" id="KW-0472">Membrane</keyword>
<evidence type="ECO:0000256" key="11">
    <source>
        <dbReference type="ARBA" id="ARBA00049902"/>
    </source>
</evidence>
<dbReference type="Proteomes" id="UP000643403">
    <property type="component" value="Unassembled WGS sequence"/>
</dbReference>
<evidence type="ECO:0000256" key="3">
    <source>
        <dbReference type="ARBA" id="ARBA00007739"/>
    </source>
</evidence>
<dbReference type="Pfam" id="PF00905">
    <property type="entry name" value="Transpeptidase"/>
    <property type="match status" value="1"/>
</dbReference>
<protein>
    <recommendedName>
        <fullName evidence="10">peptidoglycan glycosyltransferase</fullName>
        <ecNumber evidence="10">2.4.99.28</ecNumber>
    </recommendedName>
</protein>
<keyword evidence="9" id="KW-0511">Multifunctional enzyme</keyword>
<organism evidence="16 17">
    <name type="scientific">Cognatilysobacter xinjiangensis</name>
    <dbReference type="NCBI Taxonomy" id="546892"/>
    <lineage>
        <taxon>Bacteria</taxon>
        <taxon>Pseudomonadati</taxon>
        <taxon>Pseudomonadota</taxon>
        <taxon>Gammaproteobacteria</taxon>
        <taxon>Lysobacterales</taxon>
        <taxon>Lysobacteraceae</taxon>
        <taxon>Cognatilysobacter</taxon>
    </lineage>
</organism>
<keyword evidence="4" id="KW-0121">Carboxypeptidase</keyword>
<proteinExistence type="inferred from homology"/>
<comment type="similarity">
    <text evidence="3">In the N-terminal section; belongs to the glycosyltransferase 51 family.</text>
</comment>
<evidence type="ECO:0000256" key="2">
    <source>
        <dbReference type="ARBA" id="ARBA00007090"/>
    </source>
</evidence>
<evidence type="ECO:0000256" key="12">
    <source>
        <dbReference type="SAM" id="MobiDB-lite"/>
    </source>
</evidence>
<reference evidence="17" key="1">
    <citation type="journal article" date="2019" name="Int. J. Syst. Evol. Microbiol.">
        <title>The Global Catalogue of Microorganisms (GCM) 10K type strain sequencing project: providing services to taxonomists for standard genome sequencing and annotation.</title>
        <authorList>
            <consortium name="The Broad Institute Genomics Platform"/>
            <consortium name="The Broad Institute Genome Sequencing Center for Infectious Disease"/>
            <person name="Wu L."/>
            <person name="Ma J."/>
        </authorList>
    </citation>
    <scope>NUCLEOTIDE SEQUENCE [LARGE SCALE GENOMIC DNA]</scope>
    <source>
        <strain evidence="17">KCTC 22558</strain>
    </source>
</reference>
<dbReference type="SUPFAM" id="SSF53955">
    <property type="entry name" value="Lysozyme-like"/>
    <property type="match status" value="1"/>
</dbReference>
<keyword evidence="13" id="KW-1133">Transmembrane helix</keyword>
<sequence>MPKLPHDEDGAAPPPPSTPASIPSTPGTPPSPLLQRRAVRIALAVLGVLLLLFAWFAWRLPLDRALEPLPDPMLVLVDRNGEAFARRGAVKEAPVDVTTLPAHVTGAIVAIEDRRFYKHLGVDPRGVARALMRNWRAGGVRQGGSTITQQLAKTAFLEPDRTIRRKVREALIALYLETRLDKDEILSRYLSSIYYGDGVYGLRAAARHYFGKEPEKLSIGEAAMLAGLVKAPSKLAPTNDRKAALARMRVVIKAMVDAGVITAAEAKKVRDPKVLKPGDRLTGGTWFADWVAPQAREAFDADYGEVRVTTTLDARMQKLAQRVVKRWLATEGRRLNATQAALVAMRPNGEVLALVGGRNYAQSQFDRVTQAHRQPGSAFKLFTYMAALRAGATPDTLVDDSPIEEGDWKPSNYDGRYQGRIPLRDAFARSSNVAAVRLVQQVGPDAVVRAAQDLGIRSELGRDPSIALGTYEVTLMELTAAYAAFAQGTTPVTPHGLPGAKVAPATPLDPGLRAMMLDMLWQVVERGTGRAARLGGEPTFGKTGTTQEHRDALFVGMTGDLVIGVWVGNDDGTPMRGVTGGSLPARMWRDFASSAVRIAPPGGAVLRVERAPAPAPMVLPDDSLYGGEGELPEVVDELPEDAVPVEEPPLSEEPIDVQPVPVQPVPAPPVAAPPVAAPPAAPPVPIPAEPVPVEVPEPVEVIEG</sequence>
<keyword evidence="5" id="KW-0645">Protease</keyword>
<evidence type="ECO:0000256" key="1">
    <source>
        <dbReference type="ARBA" id="ARBA00004752"/>
    </source>
</evidence>
<comment type="pathway">
    <text evidence="1">Cell wall biogenesis; peptidoglycan biosynthesis.</text>
</comment>
<dbReference type="PANTHER" id="PTHR32282">
    <property type="entry name" value="BINDING PROTEIN TRANSPEPTIDASE, PUTATIVE-RELATED"/>
    <property type="match status" value="1"/>
</dbReference>
<evidence type="ECO:0000256" key="10">
    <source>
        <dbReference type="ARBA" id="ARBA00044770"/>
    </source>
</evidence>
<feature type="region of interest" description="Disordered" evidence="12">
    <location>
        <begin position="645"/>
        <end position="669"/>
    </location>
</feature>
<dbReference type="RefSeq" id="WP_189450535.1">
    <property type="nucleotide sequence ID" value="NZ_BMXY01000004.1"/>
</dbReference>
<dbReference type="EMBL" id="BMXY01000004">
    <property type="protein sequence ID" value="GGZ69882.1"/>
    <property type="molecule type" value="Genomic_DNA"/>
</dbReference>
<comment type="similarity">
    <text evidence="2">In the C-terminal section; belongs to the transpeptidase family.</text>
</comment>
<keyword evidence="7" id="KW-0808">Transferase</keyword>
<dbReference type="Gene3D" id="1.10.3810.10">
    <property type="entry name" value="Biosynthetic peptidoglycan transglycosylase-like"/>
    <property type="match status" value="1"/>
</dbReference>
<keyword evidence="17" id="KW-1185">Reference proteome</keyword>
<dbReference type="Gene3D" id="3.40.710.10">
    <property type="entry name" value="DD-peptidase/beta-lactamase superfamily"/>
    <property type="match status" value="1"/>
</dbReference>
<evidence type="ECO:0000256" key="8">
    <source>
        <dbReference type="ARBA" id="ARBA00022801"/>
    </source>
</evidence>
<evidence type="ECO:0000256" key="6">
    <source>
        <dbReference type="ARBA" id="ARBA00022676"/>
    </source>
</evidence>
<dbReference type="EC" id="2.4.99.28" evidence="10"/>
<keyword evidence="8" id="KW-0378">Hydrolase</keyword>
<comment type="caution">
    <text evidence="16">The sequence shown here is derived from an EMBL/GenBank/DDBJ whole genome shotgun (WGS) entry which is preliminary data.</text>
</comment>
<evidence type="ECO:0000256" key="13">
    <source>
        <dbReference type="SAM" id="Phobius"/>
    </source>
</evidence>
<dbReference type="NCBIfam" id="TIGR02074">
    <property type="entry name" value="PBP_1a_fam"/>
    <property type="match status" value="1"/>
</dbReference>
<dbReference type="InterPro" id="IPR036950">
    <property type="entry name" value="PBP_transglycosylase"/>
</dbReference>
<evidence type="ECO:0000256" key="7">
    <source>
        <dbReference type="ARBA" id="ARBA00022679"/>
    </source>
</evidence>
<evidence type="ECO:0000256" key="5">
    <source>
        <dbReference type="ARBA" id="ARBA00022670"/>
    </source>
</evidence>
<feature type="domain" description="Glycosyl transferase family 51" evidence="15">
    <location>
        <begin position="89"/>
        <end position="255"/>
    </location>
</feature>
<accession>A0ABQ3C5V4</accession>
<dbReference type="PANTHER" id="PTHR32282:SF33">
    <property type="entry name" value="PEPTIDOGLYCAN GLYCOSYLTRANSFERASE"/>
    <property type="match status" value="1"/>
</dbReference>
<evidence type="ECO:0000256" key="4">
    <source>
        <dbReference type="ARBA" id="ARBA00022645"/>
    </source>
</evidence>
<dbReference type="InterPro" id="IPR012338">
    <property type="entry name" value="Beta-lactam/transpept-like"/>
</dbReference>
<feature type="transmembrane region" description="Helical" evidence="13">
    <location>
        <begin position="38"/>
        <end position="58"/>
    </location>
</feature>
<feature type="region of interest" description="Disordered" evidence="12">
    <location>
        <begin position="1"/>
        <end position="31"/>
    </location>
</feature>
<keyword evidence="13" id="KW-0812">Transmembrane</keyword>
<dbReference type="InterPro" id="IPR001264">
    <property type="entry name" value="Glyco_trans_51"/>
</dbReference>
<comment type="catalytic activity">
    <reaction evidence="11">
        <text>[GlcNAc-(1-&gt;4)-Mur2Ac(oyl-L-Ala-gamma-D-Glu-L-Lys-D-Ala-D-Ala)](n)-di-trans,octa-cis-undecaprenyl diphosphate + beta-D-GlcNAc-(1-&gt;4)-Mur2Ac(oyl-L-Ala-gamma-D-Glu-L-Lys-D-Ala-D-Ala)-di-trans,octa-cis-undecaprenyl diphosphate = [GlcNAc-(1-&gt;4)-Mur2Ac(oyl-L-Ala-gamma-D-Glu-L-Lys-D-Ala-D-Ala)](n+1)-di-trans,octa-cis-undecaprenyl diphosphate + di-trans,octa-cis-undecaprenyl diphosphate + H(+)</text>
        <dbReference type="Rhea" id="RHEA:23708"/>
        <dbReference type="Rhea" id="RHEA-COMP:9602"/>
        <dbReference type="Rhea" id="RHEA-COMP:9603"/>
        <dbReference type="ChEBI" id="CHEBI:15378"/>
        <dbReference type="ChEBI" id="CHEBI:58405"/>
        <dbReference type="ChEBI" id="CHEBI:60033"/>
        <dbReference type="ChEBI" id="CHEBI:78435"/>
        <dbReference type="EC" id="2.4.99.28"/>
    </reaction>
</comment>
<feature type="domain" description="Penicillin-binding protein transpeptidase" evidence="14">
    <location>
        <begin position="342"/>
        <end position="549"/>
    </location>
</feature>
<feature type="compositionally biased region" description="Acidic residues" evidence="12">
    <location>
        <begin position="645"/>
        <end position="655"/>
    </location>
</feature>
<dbReference type="InterPro" id="IPR023346">
    <property type="entry name" value="Lysozyme-like_dom_sf"/>
</dbReference>
<name>A0ABQ3C5V4_9GAMM</name>
<keyword evidence="6" id="KW-0328">Glycosyltransferase</keyword>
<evidence type="ECO:0000313" key="16">
    <source>
        <dbReference type="EMBL" id="GGZ69882.1"/>
    </source>
</evidence>
<evidence type="ECO:0000256" key="9">
    <source>
        <dbReference type="ARBA" id="ARBA00023268"/>
    </source>
</evidence>
<dbReference type="Pfam" id="PF00912">
    <property type="entry name" value="Transgly"/>
    <property type="match status" value="1"/>
</dbReference>
<gene>
    <name evidence="16" type="ORF">GCM10008101_25150</name>
</gene>
<evidence type="ECO:0000313" key="17">
    <source>
        <dbReference type="Proteomes" id="UP000643403"/>
    </source>
</evidence>
<dbReference type="InterPro" id="IPR050396">
    <property type="entry name" value="Glycosyltr_51/Transpeptidase"/>
</dbReference>
<evidence type="ECO:0000259" key="14">
    <source>
        <dbReference type="Pfam" id="PF00905"/>
    </source>
</evidence>
<evidence type="ECO:0000259" key="15">
    <source>
        <dbReference type="Pfam" id="PF00912"/>
    </source>
</evidence>
<dbReference type="SUPFAM" id="SSF56601">
    <property type="entry name" value="beta-lactamase/transpeptidase-like"/>
    <property type="match status" value="1"/>
</dbReference>
<dbReference type="InterPro" id="IPR001460">
    <property type="entry name" value="PCN-bd_Tpept"/>
</dbReference>